<organism evidence="2 3">
    <name type="scientific">Chitinophaga skermanii</name>
    <dbReference type="NCBI Taxonomy" id="331697"/>
    <lineage>
        <taxon>Bacteria</taxon>
        <taxon>Pseudomonadati</taxon>
        <taxon>Bacteroidota</taxon>
        <taxon>Chitinophagia</taxon>
        <taxon>Chitinophagales</taxon>
        <taxon>Chitinophagaceae</taxon>
        <taxon>Chitinophaga</taxon>
    </lineage>
</organism>
<dbReference type="OrthoDB" id="1884322at2"/>
<accession>A0A327QD81</accession>
<keyword evidence="3" id="KW-1185">Reference proteome</keyword>
<dbReference type="GO" id="GO:0008800">
    <property type="term" value="F:beta-lactamase activity"/>
    <property type="evidence" value="ECO:0007669"/>
    <property type="project" value="InterPro"/>
</dbReference>
<dbReference type="SUPFAM" id="SSF56601">
    <property type="entry name" value="beta-lactamase/transpeptidase-like"/>
    <property type="match status" value="1"/>
</dbReference>
<dbReference type="AlphaFoldDB" id="A0A327QD81"/>
<dbReference type="InterPro" id="IPR012338">
    <property type="entry name" value="Beta-lactam/transpept-like"/>
</dbReference>
<proteinExistence type="predicted"/>
<sequence length="401" mass="46608">MEKNSFPPNRNSNLLHDLMRDPRLDTVTHHLHKYRLQVIYTKIDRDAQNNPTFTDYHYNVDTNRYFYPASTVKLPAALLALEKLNDMNIKDLDKNTPMYTAELPGISPAVKFDVTAPGNAPSIGHYIKKIFLVSDNDAFNRLYEFVGQQRFNEGLWQKGYPGVQIRHRLDVALPPAANARTNEVYFIKDGKEIYRQPAQESHIVFTEKHDLIGLAYYNNKGELMKEPMDFALKNEINLVDLHSILRSIIFPGSVTSAQRFRLTDNDYRFLYQYMSQLPTETSVPKYDTKEFHHAYVKFLLFGGDSTANIPRGIRIFNKPGWAWGFISDVAYVVDFENKVEFLLSANLYVNENGILSGEHYQFDEVGKPFLKALGEIIYEYELHRTKKYQPDLSRYRVTYDQ</sequence>
<dbReference type="Proteomes" id="UP000249547">
    <property type="component" value="Unassembled WGS sequence"/>
</dbReference>
<dbReference type="EMBL" id="QLLL01000006">
    <property type="protein sequence ID" value="RAJ02261.1"/>
    <property type="molecule type" value="Genomic_DNA"/>
</dbReference>
<dbReference type="Gene3D" id="3.40.710.10">
    <property type="entry name" value="DD-peptidase/beta-lactamase superfamily"/>
    <property type="match status" value="1"/>
</dbReference>
<dbReference type="GO" id="GO:0030655">
    <property type="term" value="P:beta-lactam antibiotic catabolic process"/>
    <property type="evidence" value="ECO:0007669"/>
    <property type="project" value="InterPro"/>
</dbReference>
<evidence type="ECO:0000313" key="3">
    <source>
        <dbReference type="Proteomes" id="UP000249547"/>
    </source>
</evidence>
<comment type="caution">
    <text evidence="2">The sequence shown here is derived from an EMBL/GenBank/DDBJ whole genome shotgun (WGS) entry which is preliminary data.</text>
</comment>
<reference evidence="2 3" key="1">
    <citation type="submission" date="2018-06" db="EMBL/GenBank/DDBJ databases">
        <title>Genomic Encyclopedia of Archaeal and Bacterial Type Strains, Phase II (KMG-II): from individual species to whole genera.</title>
        <authorList>
            <person name="Goeker M."/>
        </authorList>
    </citation>
    <scope>NUCLEOTIDE SEQUENCE [LARGE SCALE GENOMIC DNA]</scope>
    <source>
        <strain evidence="2 3">DSM 23857</strain>
    </source>
</reference>
<feature type="domain" description="Beta-lactamase class A catalytic" evidence="1">
    <location>
        <begin position="58"/>
        <end position="334"/>
    </location>
</feature>
<dbReference type="Pfam" id="PF13354">
    <property type="entry name" value="Beta-lactamase2"/>
    <property type="match status" value="1"/>
</dbReference>
<name>A0A327QD81_9BACT</name>
<evidence type="ECO:0000313" key="2">
    <source>
        <dbReference type="EMBL" id="RAJ02261.1"/>
    </source>
</evidence>
<protein>
    <submittedName>
        <fullName evidence="2">Beta-lactamase family protein</fullName>
    </submittedName>
</protein>
<dbReference type="RefSeq" id="WP_158538642.1">
    <property type="nucleotide sequence ID" value="NZ_QLLL01000006.1"/>
</dbReference>
<dbReference type="InterPro" id="IPR045155">
    <property type="entry name" value="Beta-lactam_cat"/>
</dbReference>
<gene>
    <name evidence="2" type="ORF">LX64_03270</name>
</gene>
<evidence type="ECO:0000259" key="1">
    <source>
        <dbReference type="Pfam" id="PF13354"/>
    </source>
</evidence>